<evidence type="ECO:0000313" key="6">
    <source>
        <dbReference type="EMBL" id="MCC2147784.1"/>
    </source>
</evidence>
<feature type="binding site" evidence="5">
    <location>
        <position position="116"/>
    </location>
    <ligand>
        <name>CTP</name>
        <dbReference type="ChEBI" id="CHEBI:37563"/>
    </ligand>
</feature>
<keyword evidence="3" id="KW-0777">Teichoic acid biosynthesis</keyword>
<keyword evidence="2 5" id="KW-0548">Nucleotidyltransferase</keyword>
<dbReference type="SUPFAM" id="SSF53448">
    <property type="entry name" value="Nucleotide-diphospho-sugar transferases"/>
    <property type="match status" value="1"/>
</dbReference>
<evidence type="ECO:0000256" key="1">
    <source>
        <dbReference type="ARBA" id="ARBA00022679"/>
    </source>
</evidence>
<comment type="function">
    <text evidence="5">Catalyzes the transfer of the cytidylyl group of CTP to D-ribitol 5-phosphate.</text>
</comment>
<protein>
    <recommendedName>
        <fullName evidence="5">Ribitol-5-phosphate cytidylyltransferase</fullName>
        <ecNumber evidence="5">2.7.7.40</ecNumber>
    </recommendedName>
</protein>
<feature type="site" description="Positions ribitol 5-phosphate for the nucleophilic attack" evidence="5">
    <location>
        <position position="221"/>
    </location>
</feature>
<proteinExistence type="inferred from homology"/>
<reference evidence="6 7" key="1">
    <citation type="submission" date="2021-10" db="EMBL/GenBank/DDBJ databases">
        <title>Anaerobic single-cell dispensing facilitates the cultivation of human gut bacteria.</title>
        <authorList>
            <person name="Afrizal A."/>
        </authorList>
    </citation>
    <scope>NUCLEOTIDE SEQUENCE [LARGE SCALE GENOMIC DNA]</scope>
    <source>
        <strain evidence="6 7">CLA-AA-H246</strain>
    </source>
</reference>
<dbReference type="EMBL" id="JAJEQE010000001">
    <property type="protein sequence ID" value="MCC2147784.1"/>
    <property type="molecule type" value="Genomic_DNA"/>
</dbReference>
<evidence type="ECO:0000256" key="3">
    <source>
        <dbReference type="ARBA" id="ARBA00022944"/>
    </source>
</evidence>
<dbReference type="InterPro" id="IPR034683">
    <property type="entry name" value="IspD/TarI"/>
</dbReference>
<dbReference type="Pfam" id="PF01128">
    <property type="entry name" value="IspD"/>
    <property type="match status" value="1"/>
</dbReference>
<dbReference type="InterPro" id="IPR018294">
    <property type="entry name" value="ISPD_synthase_CS"/>
</dbReference>
<sequence length="241" mass="27201">MEKTNVYGVVLAGGKGTRMGNVEKPKQFMEVGGKPIIIHTLEKFVVNPQFERVIVLSPKQWITYTQDIIKKYILLSDKIDVIEGGATRNDTIMNAISHIEKFYGLDEETIIVTHDSVRPFVTHRILEDNIHYAKEYGACDTVIPATDTIVESMDNQKISNIPDRSKMYQGQTPQSFHAKRLREVFDELSEEEKTILTDACKILVLKGDAIHLVEGEVFNIKITYPYDLRVAESILGGNGVC</sequence>
<keyword evidence="4" id="KW-0961">Cell wall biogenesis/degradation</keyword>
<name>A0ABS8EU94_9FIRM</name>
<dbReference type="GO" id="GO:0016779">
    <property type="term" value="F:nucleotidyltransferase activity"/>
    <property type="evidence" value="ECO:0007669"/>
    <property type="project" value="UniProtKB-KW"/>
</dbReference>
<feature type="site" description="Transition state stabilizer" evidence="5">
    <location>
        <position position="26"/>
    </location>
</feature>
<dbReference type="NCBIfam" id="NF001183">
    <property type="entry name" value="PRK00155.1-3"/>
    <property type="match status" value="1"/>
</dbReference>
<accession>A0ABS8EU94</accession>
<feature type="binding site" evidence="5">
    <location>
        <begin position="11"/>
        <end position="14"/>
    </location>
    <ligand>
        <name>CTP</name>
        <dbReference type="ChEBI" id="CHEBI:37563"/>
    </ligand>
</feature>
<dbReference type="InterPro" id="IPR050088">
    <property type="entry name" value="IspD/TarI_cytidylyltransf_bact"/>
</dbReference>
<dbReference type="PROSITE" id="PS01295">
    <property type="entry name" value="ISPD"/>
    <property type="match status" value="1"/>
</dbReference>
<keyword evidence="1 5" id="KW-0808">Transferase</keyword>
<organism evidence="6 7">
    <name type="scientific">Hominisplanchenecus faecis</name>
    <dbReference type="NCBI Taxonomy" id="2885351"/>
    <lineage>
        <taxon>Bacteria</taxon>
        <taxon>Bacillati</taxon>
        <taxon>Bacillota</taxon>
        <taxon>Clostridia</taxon>
        <taxon>Lachnospirales</taxon>
        <taxon>Lachnospiraceae</taxon>
        <taxon>Hominisplanchenecus</taxon>
    </lineage>
</organism>
<dbReference type="InterPro" id="IPR029044">
    <property type="entry name" value="Nucleotide-diphossugar_trans"/>
</dbReference>
<dbReference type="Proteomes" id="UP001299235">
    <property type="component" value="Unassembled WGS sequence"/>
</dbReference>
<feature type="binding site" evidence="5">
    <location>
        <begin position="85"/>
        <end position="91"/>
    </location>
    <ligand>
        <name>CTP</name>
        <dbReference type="ChEBI" id="CHEBI:37563"/>
    </ligand>
</feature>
<comment type="similarity">
    <text evidence="5">Belongs to the IspD/TarI cytidylyltransferase family. TarI subfamily.</text>
</comment>
<dbReference type="RefSeq" id="WP_147632572.1">
    <property type="nucleotide sequence ID" value="NZ_JAJEQE010000001.1"/>
</dbReference>
<evidence type="ECO:0000313" key="7">
    <source>
        <dbReference type="Proteomes" id="UP001299235"/>
    </source>
</evidence>
<evidence type="ECO:0000256" key="5">
    <source>
        <dbReference type="HAMAP-Rule" id="MF_02068"/>
    </source>
</evidence>
<feature type="site" description="Positions ribitol 5-phosphate for the nucleophilic attack" evidence="5">
    <location>
        <position position="164"/>
    </location>
</feature>
<feature type="site" description="Transition state stabilizer" evidence="5">
    <location>
        <position position="18"/>
    </location>
</feature>
<dbReference type="CDD" id="cd02516">
    <property type="entry name" value="CDP-ME_synthetase"/>
    <property type="match status" value="1"/>
</dbReference>
<dbReference type="PANTHER" id="PTHR32125:SF8">
    <property type="entry name" value="RIBITOL-5-PHOSPHATE CYTIDYLYLTRANSFERASE"/>
    <property type="match status" value="1"/>
</dbReference>
<dbReference type="Gene3D" id="3.90.550.10">
    <property type="entry name" value="Spore Coat Polysaccharide Biosynthesis Protein SpsA, Chain A"/>
    <property type="match status" value="1"/>
</dbReference>
<dbReference type="PANTHER" id="PTHR32125">
    <property type="entry name" value="2-C-METHYL-D-ERYTHRITOL 4-PHOSPHATE CYTIDYLYLTRANSFERASE, CHLOROPLASTIC"/>
    <property type="match status" value="1"/>
</dbReference>
<dbReference type="InterPro" id="IPR034709">
    <property type="entry name" value="TarI"/>
</dbReference>
<dbReference type="EC" id="2.7.7.40" evidence="5"/>
<evidence type="ECO:0000256" key="4">
    <source>
        <dbReference type="ARBA" id="ARBA00023316"/>
    </source>
</evidence>
<comment type="catalytic activity">
    <reaction evidence="5">
        <text>D-ribitol 5-phosphate + CTP + H(+) = CDP-L-ribitol + diphosphate</text>
        <dbReference type="Rhea" id="RHEA:12456"/>
        <dbReference type="ChEBI" id="CHEBI:15378"/>
        <dbReference type="ChEBI" id="CHEBI:33019"/>
        <dbReference type="ChEBI" id="CHEBI:37563"/>
        <dbReference type="ChEBI" id="CHEBI:57608"/>
        <dbReference type="ChEBI" id="CHEBI:57695"/>
        <dbReference type="EC" id="2.7.7.40"/>
    </reaction>
</comment>
<gene>
    <name evidence="6" type="ORF">LKD42_00725</name>
</gene>
<dbReference type="HAMAP" id="MF_02068">
    <property type="entry name" value="TarI"/>
    <property type="match status" value="1"/>
</dbReference>
<evidence type="ECO:0000256" key="2">
    <source>
        <dbReference type="ARBA" id="ARBA00022695"/>
    </source>
</evidence>
<keyword evidence="7" id="KW-1185">Reference proteome</keyword>
<comment type="caution">
    <text evidence="6">The sequence shown here is derived from an EMBL/GenBank/DDBJ whole genome shotgun (WGS) entry which is preliminary data.</text>
</comment>